<protein>
    <submittedName>
        <fullName evidence="2">Uncharacterized protein</fullName>
    </submittedName>
</protein>
<organism evidence="2 3">
    <name type="scientific">Heracleum sosnowskyi</name>
    <dbReference type="NCBI Taxonomy" id="360622"/>
    <lineage>
        <taxon>Eukaryota</taxon>
        <taxon>Viridiplantae</taxon>
        <taxon>Streptophyta</taxon>
        <taxon>Embryophyta</taxon>
        <taxon>Tracheophyta</taxon>
        <taxon>Spermatophyta</taxon>
        <taxon>Magnoliopsida</taxon>
        <taxon>eudicotyledons</taxon>
        <taxon>Gunneridae</taxon>
        <taxon>Pentapetalae</taxon>
        <taxon>asterids</taxon>
        <taxon>campanulids</taxon>
        <taxon>Apiales</taxon>
        <taxon>Apiaceae</taxon>
        <taxon>Apioideae</taxon>
        <taxon>apioid superclade</taxon>
        <taxon>Tordylieae</taxon>
        <taxon>Tordyliinae</taxon>
        <taxon>Heracleum</taxon>
    </lineage>
</organism>
<gene>
    <name evidence="2" type="ORF">POM88_041102</name>
</gene>
<evidence type="ECO:0000313" key="3">
    <source>
        <dbReference type="Proteomes" id="UP001237642"/>
    </source>
</evidence>
<dbReference type="Proteomes" id="UP001237642">
    <property type="component" value="Unassembled WGS sequence"/>
</dbReference>
<dbReference type="EMBL" id="JAUIZM010000009">
    <property type="protein sequence ID" value="KAK1365541.1"/>
    <property type="molecule type" value="Genomic_DNA"/>
</dbReference>
<keyword evidence="1" id="KW-0812">Transmembrane</keyword>
<evidence type="ECO:0000313" key="2">
    <source>
        <dbReference type="EMBL" id="KAK1365541.1"/>
    </source>
</evidence>
<keyword evidence="1" id="KW-1133">Transmembrane helix</keyword>
<evidence type="ECO:0000256" key="1">
    <source>
        <dbReference type="SAM" id="Phobius"/>
    </source>
</evidence>
<keyword evidence="3" id="KW-1185">Reference proteome</keyword>
<dbReference type="AlphaFoldDB" id="A0AAD8HED8"/>
<keyword evidence="1" id="KW-0472">Membrane</keyword>
<reference evidence="2" key="2">
    <citation type="submission" date="2023-05" db="EMBL/GenBank/DDBJ databases">
        <authorList>
            <person name="Schelkunov M.I."/>
        </authorList>
    </citation>
    <scope>NUCLEOTIDE SEQUENCE</scope>
    <source>
        <strain evidence="2">Hsosn_3</strain>
        <tissue evidence="2">Leaf</tissue>
    </source>
</reference>
<comment type="caution">
    <text evidence="2">The sequence shown here is derived from an EMBL/GenBank/DDBJ whole genome shotgun (WGS) entry which is preliminary data.</text>
</comment>
<proteinExistence type="predicted"/>
<feature type="transmembrane region" description="Helical" evidence="1">
    <location>
        <begin position="79"/>
        <end position="97"/>
    </location>
</feature>
<accession>A0AAD8HED8</accession>
<reference evidence="2" key="1">
    <citation type="submission" date="2023-02" db="EMBL/GenBank/DDBJ databases">
        <title>Genome of toxic invasive species Heracleum sosnowskyi carries increased number of genes despite the absence of recent whole-genome duplications.</title>
        <authorList>
            <person name="Schelkunov M."/>
            <person name="Shtratnikova V."/>
            <person name="Makarenko M."/>
            <person name="Klepikova A."/>
            <person name="Omelchenko D."/>
            <person name="Novikova G."/>
            <person name="Obukhova E."/>
            <person name="Bogdanov V."/>
            <person name="Penin A."/>
            <person name="Logacheva M."/>
        </authorList>
    </citation>
    <scope>NUCLEOTIDE SEQUENCE</scope>
    <source>
        <strain evidence="2">Hsosn_3</strain>
        <tissue evidence="2">Leaf</tissue>
    </source>
</reference>
<sequence>MLLWSLYCAENGMDRKDCGSFYGGCGYFEWVDPPLATREHTVINGLLNRIKVMEDGHMREIEEIKGRYEKKIEKLQQKAVIPLYVYVIFVCFVLFMVENGGSNEK</sequence>
<name>A0AAD8HED8_9APIA</name>